<dbReference type="Gene3D" id="3.40.50.1820">
    <property type="entry name" value="alpha/beta hydrolase"/>
    <property type="match status" value="1"/>
</dbReference>
<dbReference type="InterPro" id="IPR000073">
    <property type="entry name" value="AB_hydrolase_1"/>
</dbReference>
<comment type="caution">
    <text evidence="5">The sequence shown here is derived from an EMBL/GenBank/DDBJ whole genome shotgun (WGS) entry which is preliminary data.</text>
</comment>
<proteinExistence type="inferred from homology"/>
<evidence type="ECO:0000313" key="6">
    <source>
        <dbReference type="Proteomes" id="UP000641646"/>
    </source>
</evidence>
<evidence type="ECO:0000256" key="3">
    <source>
        <dbReference type="ARBA" id="ARBA00037942"/>
    </source>
</evidence>
<evidence type="ECO:0000256" key="1">
    <source>
        <dbReference type="ARBA" id="ARBA00004496"/>
    </source>
</evidence>
<dbReference type="RefSeq" id="WP_190473774.1">
    <property type="nucleotide sequence ID" value="NZ_JACJPW010000122.1"/>
</dbReference>
<dbReference type="PANTHER" id="PTHR46197:SF3">
    <property type="entry name" value="AB HYDROLASE-1 DOMAIN-CONTAINING PROTEIN"/>
    <property type="match status" value="1"/>
</dbReference>
<reference evidence="5" key="2">
    <citation type="submission" date="2020-08" db="EMBL/GenBank/DDBJ databases">
        <authorList>
            <person name="Chen M."/>
            <person name="Teng W."/>
            <person name="Zhao L."/>
            <person name="Hu C."/>
            <person name="Zhou Y."/>
            <person name="Han B."/>
            <person name="Song L."/>
            <person name="Shu W."/>
        </authorList>
    </citation>
    <scope>NUCLEOTIDE SEQUENCE</scope>
    <source>
        <strain evidence="5">FACHB-1375</strain>
    </source>
</reference>
<organism evidence="5 6">
    <name type="scientific">Aerosakkonema funiforme FACHB-1375</name>
    <dbReference type="NCBI Taxonomy" id="2949571"/>
    <lineage>
        <taxon>Bacteria</taxon>
        <taxon>Bacillati</taxon>
        <taxon>Cyanobacteriota</taxon>
        <taxon>Cyanophyceae</taxon>
        <taxon>Oscillatoriophycideae</taxon>
        <taxon>Aerosakkonematales</taxon>
        <taxon>Aerosakkonemataceae</taxon>
        <taxon>Aerosakkonema</taxon>
    </lineage>
</organism>
<name>A0A926VKJ6_9CYAN</name>
<protein>
    <submittedName>
        <fullName evidence="5">Alpha/beta hydrolase</fullName>
    </submittedName>
</protein>
<dbReference type="EMBL" id="JACJPW010000122">
    <property type="protein sequence ID" value="MBD2185449.1"/>
    <property type="molecule type" value="Genomic_DNA"/>
</dbReference>
<keyword evidence="6" id="KW-1185">Reference proteome</keyword>
<dbReference type="AlphaFoldDB" id="A0A926VKJ6"/>
<dbReference type="InterPro" id="IPR029058">
    <property type="entry name" value="AB_hydrolase_fold"/>
</dbReference>
<dbReference type="GO" id="GO:0005737">
    <property type="term" value="C:cytoplasm"/>
    <property type="evidence" value="ECO:0007669"/>
    <property type="project" value="UniProtKB-SubCell"/>
</dbReference>
<accession>A0A926VKJ6</accession>
<comment type="subcellular location">
    <subcellularLocation>
        <location evidence="1">Cytoplasm</location>
    </subcellularLocation>
</comment>
<keyword evidence="2" id="KW-0963">Cytoplasm</keyword>
<comment type="similarity">
    <text evidence="3">Belongs to the AB hydrolase superfamily. ABHD14 family.</text>
</comment>
<dbReference type="GO" id="GO:0016787">
    <property type="term" value="F:hydrolase activity"/>
    <property type="evidence" value="ECO:0007669"/>
    <property type="project" value="UniProtKB-KW"/>
</dbReference>
<dbReference type="Pfam" id="PF12697">
    <property type="entry name" value="Abhydrolase_6"/>
    <property type="match status" value="1"/>
</dbReference>
<evidence type="ECO:0000313" key="5">
    <source>
        <dbReference type="EMBL" id="MBD2185449.1"/>
    </source>
</evidence>
<dbReference type="SUPFAM" id="SSF53474">
    <property type="entry name" value="alpha/beta-Hydrolases"/>
    <property type="match status" value="1"/>
</dbReference>
<reference evidence="5" key="1">
    <citation type="journal article" date="2015" name="ISME J.">
        <title>Draft Genome Sequence of Streptomyces incarnatus NRRL8089, which Produces the Nucleoside Antibiotic Sinefungin.</title>
        <authorList>
            <person name="Oshima K."/>
            <person name="Hattori M."/>
            <person name="Shimizu H."/>
            <person name="Fukuda K."/>
            <person name="Nemoto M."/>
            <person name="Inagaki K."/>
            <person name="Tamura T."/>
        </authorList>
    </citation>
    <scope>NUCLEOTIDE SEQUENCE</scope>
    <source>
        <strain evidence="5">FACHB-1375</strain>
    </source>
</reference>
<gene>
    <name evidence="5" type="ORF">H6G03_31000</name>
</gene>
<sequence length="202" mass="22078">MTAAINSKFVKIQGANIHYLESGEQNTKSVLFLHGASFSSQTWKDIGTLNLLAEKEYRAVAVDVPGYGNSERISGSPGEFLLEVIEVLNLNKPVLISPSMSGNYSLPFVVNHSEKLSGFVPVAPVGIMMFTQQLQGIQLPTLAIWGSNDTIVPVAIADELLKVMPNADKIVLENAGHACYMRATDEFHQHLINFCDRCLSKS</sequence>
<keyword evidence="5" id="KW-0378">Hydrolase</keyword>
<feature type="domain" description="AB hydrolase-1" evidence="4">
    <location>
        <begin position="30"/>
        <end position="96"/>
    </location>
</feature>
<evidence type="ECO:0000256" key="2">
    <source>
        <dbReference type="ARBA" id="ARBA00022490"/>
    </source>
</evidence>
<dbReference type="Proteomes" id="UP000641646">
    <property type="component" value="Unassembled WGS sequence"/>
</dbReference>
<dbReference type="PANTHER" id="PTHR46197">
    <property type="entry name" value="PROTEIN ABHD14B-LIKE"/>
    <property type="match status" value="1"/>
</dbReference>
<evidence type="ECO:0000259" key="4">
    <source>
        <dbReference type="Pfam" id="PF12697"/>
    </source>
</evidence>